<keyword evidence="1" id="KW-0547">Nucleotide-binding</keyword>
<protein>
    <submittedName>
        <fullName evidence="1">ABC transporter ATP-binding protein</fullName>
    </submittedName>
</protein>
<reference evidence="1 2" key="1">
    <citation type="submission" date="2018-09" db="EMBL/GenBank/DDBJ databases">
        <title>Discovery and Ecogenomic Context for Candidatus Cryosericales, a Global Caldiserica Order Active in Thawing Permafrost.</title>
        <authorList>
            <person name="Martinez M.A."/>
            <person name="Woodcroft B.J."/>
            <person name="Ignacio Espinoza J.C."/>
            <person name="Zayed A."/>
            <person name="Singleton C.M."/>
            <person name="Boyd J."/>
            <person name="Li Y.-F."/>
            <person name="Purvine S."/>
            <person name="Maughan H."/>
            <person name="Hodgkins S.B."/>
            <person name="Anderson D."/>
            <person name="Sederholm M."/>
            <person name="Temperton B."/>
            <person name="Saleska S.R."/>
            <person name="Tyson G.W."/>
            <person name="Rich V.I."/>
        </authorList>
    </citation>
    <scope>NUCLEOTIDE SEQUENCE [LARGE SCALE GENOMIC DNA]</scope>
    <source>
        <strain evidence="1 2">SMC2</strain>
    </source>
</reference>
<gene>
    <name evidence="1" type="ORF">SMC2_00030</name>
</gene>
<dbReference type="GO" id="GO:0005524">
    <property type="term" value="F:ATP binding"/>
    <property type="evidence" value="ECO:0007669"/>
    <property type="project" value="UniProtKB-KW"/>
</dbReference>
<evidence type="ECO:0000313" key="2">
    <source>
        <dbReference type="Proteomes" id="UP000265724"/>
    </source>
</evidence>
<sequence length="133" mass="14521">MVGTVWNAGAREQQAQVIINLGQRADRRPGVLAGRLLVDGNGGRQPFDEVDVRFLHQADELPGIGRERLDIPALPLGIQGVECQRGLARAGNTGDDDDLVARETHAHVFQVVDARALDENTFFSHSSTSHFEL</sequence>
<dbReference type="EMBL" id="QXIX01000001">
    <property type="protein sequence ID" value="RIE15787.1"/>
    <property type="molecule type" value="Genomic_DNA"/>
</dbReference>
<name>A0ABX9MGW5_9BACT</name>
<comment type="caution">
    <text evidence="1">The sequence shown here is derived from an EMBL/GenBank/DDBJ whole genome shotgun (WGS) entry which is preliminary data.</text>
</comment>
<proteinExistence type="predicted"/>
<accession>A0ABX9MGW5</accession>
<evidence type="ECO:0000313" key="1">
    <source>
        <dbReference type="EMBL" id="RIE15787.1"/>
    </source>
</evidence>
<dbReference type="Proteomes" id="UP000265724">
    <property type="component" value="Unassembled WGS sequence"/>
</dbReference>
<organism evidence="1 2">
    <name type="scientific">Candidatus Cryosericum hinesii</name>
    <dbReference type="NCBI Taxonomy" id="2290915"/>
    <lineage>
        <taxon>Bacteria</taxon>
        <taxon>Pseudomonadati</taxon>
        <taxon>Caldisericota/Cryosericota group</taxon>
        <taxon>Candidatus Cryosericota</taxon>
        <taxon>Candidatus Cryosericia</taxon>
        <taxon>Candidatus Cryosericales</taxon>
        <taxon>Candidatus Cryosericaceae</taxon>
        <taxon>Candidatus Cryosericum</taxon>
    </lineage>
</organism>
<keyword evidence="1" id="KW-0067">ATP-binding</keyword>
<keyword evidence="2" id="KW-1185">Reference proteome</keyword>